<evidence type="ECO:0000256" key="3">
    <source>
        <dbReference type="ARBA" id="ARBA00022448"/>
    </source>
</evidence>
<reference evidence="18 19" key="1">
    <citation type="submission" date="2016-12" db="EMBL/GenBank/DDBJ databases">
        <title>Diversity of luminous bacteria.</title>
        <authorList>
            <person name="Yoshizawa S."/>
            <person name="Kogure K."/>
        </authorList>
    </citation>
    <scope>NUCLEOTIDE SEQUENCE [LARGE SCALE GENOMIC DNA]</scope>
    <source>
        <strain evidence="18 19">SA4-48</strain>
    </source>
</reference>
<dbReference type="NCBIfam" id="TIGR01297">
    <property type="entry name" value="CDF"/>
    <property type="match status" value="1"/>
</dbReference>
<evidence type="ECO:0000256" key="1">
    <source>
        <dbReference type="ARBA" id="ARBA00004651"/>
    </source>
</evidence>
<evidence type="ECO:0000256" key="6">
    <source>
        <dbReference type="ARBA" id="ARBA00022692"/>
    </source>
</evidence>
<dbReference type="Pfam" id="PF01545">
    <property type="entry name" value="Cation_efflux"/>
    <property type="match status" value="1"/>
</dbReference>
<evidence type="ECO:0000256" key="11">
    <source>
        <dbReference type="ARBA" id="ARBA00047695"/>
    </source>
</evidence>
<evidence type="ECO:0000256" key="2">
    <source>
        <dbReference type="ARBA" id="ARBA00010212"/>
    </source>
</evidence>
<evidence type="ECO:0000313" key="18">
    <source>
        <dbReference type="EMBL" id="PQJ53359.1"/>
    </source>
</evidence>
<keyword evidence="19" id="KW-1185">Reference proteome</keyword>
<dbReference type="AlphaFoldDB" id="A0A2S7UUE3"/>
<feature type="transmembrane region" description="Helical" evidence="15">
    <location>
        <begin position="12"/>
        <end position="37"/>
    </location>
</feature>
<evidence type="ECO:0000256" key="10">
    <source>
        <dbReference type="ARBA" id="ARBA00035584"/>
    </source>
</evidence>
<evidence type="ECO:0000259" key="17">
    <source>
        <dbReference type="Pfam" id="PF16916"/>
    </source>
</evidence>
<comment type="similarity">
    <text evidence="2">Belongs to the cation diffusion facilitator (CDF) transporter (TC 2.A.4) family. FieF subfamily.</text>
</comment>
<comment type="caution">
    <text evidence="18">The sequence shown here is derived from an EMBL/GenBank/DDBJ whole genome shotgun (WGS) entry which is preliminary data.</text>
</comment>
<dbReference type="FunFam" id="3.30.70.1350:FF:000002">
    <property type="entry name" value="Ferrous-iron efflux pump FieF"/>
    <property type="match status" value="1"/>
</dbReference>
<keyword evidence="3" id="KW-0813">Transport</keyword>
<comment type="subunit">
    <text evidence="13">Homodimer. The subunits are held together in a parallel orientation through zinc binding at the interface of the cytoplasmic domains.</text>
</comment>
<dbReference type="GO" id="GO:0015086">
    <property type="term" value="F:cadmium ion transmembrane transporter activity"/>
    <property type="evidence" value="ECO:0007669"/>
    <property type="project" value="TreeGrafter"/>
</dbReference>
<keyword evidence="4" id="KW-1003">Cell membrane</keyword>
<evidence type="ECO:0000256" key="8">
    <source>
        <dbReference type="ARBA" id="ARBA00022989"/>
    </source>
</evidence>
<dbReference type="GO" id="GO:0005886">
    <property type="term" value="C:plasma membrane"/>
    <property type="evidence" value="ECO:0007669"/>
    <property type="project" value="UniProtKB-SubCell"/>
</dbReference>
<feature type="transmembrane region" description="Helical" evidence="15">
    <location>
        <begin position="86"/>
        <end position="107"/>
    </location>
</feature>
<dbReference type="GO" id="GO:0015093">
    <property type="term" value="F:ferrous iron transmembrane transporter activity"/>
    <property type="evidence" value="ECO:0007669"/>
    <property type="project" value="TreeGrafter"/>
</dbReference>
<dbReference type="FunFam" id="1.20.1510.10:FF:000001">
    <property type="entry name" value="Ferrous-iron efflux pump FieF"/>
    <property type="match status" value="1"/>
</dbReference>
<evidence type="ECO:0000256" key="15">
    <source>
        <dbReference type="SAM" id="Phobius"/>
    </source>
</evidence>
<keyword evidence="6 15" id="KW-0812">Transmembrane</keyword>
<gene>
    <name evidence="18" type="primary">fieF</name>
    <name evidence="18" type="ORF">BTO11_06530</name>
</gene>
<keyword evidence="8 15" id="KW-1133">Transmembrane helix</keyword>
<dbReference type="SUPFAM" id="SSF160240">
    <property type="entry name" value="Cation efflux protein cytoplasmic domain-like"/>
    <property type="match status" value="1"/>
</dbReference>
<dbReference type="GO" id="GO:0006882">
    <property type="term" value="P:intracellular zinc ion homeostasis"/>
    <property type="evidence" value="ECO:0007669"/>
    <property type="project" value="TreeGrafter"/>
</dbReference>
<keyword evidence="9 15" id="KW-0472">Membrane</keyword>
<keyword evidence="7" id="KW-0864">Zinc transport</keyword>
<keyword evidence="5" id="KW-0408">Iron</keyword>
<keyword evidence="7" id="KW-0406">Ion transport</keyword>
<feature type="transmembrane region" description="Helical" evidence="15">
    <location>
        <begin position="163"/>
        <end position="180"/>
    </location>
</feature>
<name>A0A2S7UUE3_9GAMM</name>
<comment type="catalytic activity">
    <reaction evidence="11">
        <text>Zn(2+)(in) + H(+)(out) = Zn(2+)(out) + H(+)(in)</text>
        <dbReference type="Rhea" id="RHEA:28839"/>
        <dbReference type="ChEBI" id="CHEBI:15378"/>
        <dbReference type="ChEBI" id="CHEBI:29105"/>
    </reaction>
</comment>
<comment type="catalytic activity">
    <reaction evidence="10">
        <text>Fe(2+)(in) + H(+)(out) = Fe(2+)(out) + H(+)(in)</text>
        <dbReference type="Rhea" id="RHEA:29439"/>
        <dbReference type="ChEBI" id="CHEBI:15378"/>
        <dbReference type="ChEBI" id="CHEBI:29033"/>
    </reaction>
</comment>
<dbReference type="InterPro" id="IPR027469">
    <property type="entry name" value="Cation_efflux_TMD_sf"/>
</dbReference>
<sequence length="297" mass="32546">MINKSGNEEYSYWVRFASSAAIFAAFSMILVKGYAWLNTDSASILASLTDSVFDIAASVVNFFAVRYALTPADDDHRFGHGKAESLAGLFQSAFITGSALLLIFHSVGQLSHPNHVENISIGLMAIYFSIVITLLLVVVQTYALKRTSSIAIKADSLHYKGDLLMNVGVLVALYLTQLGYASIDSWIAIGIAGYLFYGAYLVGKESVQSLMDKELPSEDEQKIIHIAKNIPLVKGVHDIRTRQSGGTVFIQMHLELDDNLILLDAHDVSDNVEAALEDAYPYSDILIHLDPVSVVRK</sequence>
<evidence type="ECO:0000256" key="13">
    <source>
        <dbReference type="ARBA" id="ARBA00062926"/>
    </source>
</evidence>
<dbReference type="EMBL" id="MSCH01000003">
    <property type="protein sequence ID" value="PQJ53359.1"/>
    <property type="molecule type" value="Genomic_DNA"/>
</dbReference>
<keyword evidence="7" id="KW-0862">Zinc</keyword>
<dbReference type="Pfam" id="PF16916">
    <property type="entry name" value="ZT_dimer"/>
    <property type="match status" value="1"/>
</dbReference>
<evidence type="ECO:0000256" key="5">
    <source>
        <dbReference type="ARBA" id="ARBA00022496"/>
    </source>
</evidence>
<dbReference type="PANTHER" id="PTHR43840">
    <property type="entry name" value="MITOCHONDRIAL METAL TRANSPORTER 1-RELATED"/>
    <property type="match status" value="1"/>
</dbReference>
<dbReference type="PANTHER" id="PTHR43840:SF41">
    <property type="entry name" value="CATION-EFFLUX PUMP FIEF"/>
    <property type="match status" value="1"/>
</dbReference>
<feature type="transmembrane region" description="Helical" evidence="15">
    <location>
        <begin position="186"/>
        <end position="203"/>
    </location>
</feature>
<evidence type="ECO:0000256" key="12">
    <source>
        <dbReference type="ARBA" id="ARBA00050984"/>
    </source>
</evidence>
<organism evidence="18 19">
    <name type="scientific">Psychrosphaera saromensis</name>
    <dbReference type="NCBI Taxonomy" id="716813"/>
    <lineage>
        <taxon>Bacteria</taxon>
        <taxon>Pseudomonadati</taxon>
        <taxon>Pseudomonadota</taxon>
        <taxon>Gammaproteobacteria</taxon>
        <taxon>Alteromonadales</taxon>
        <taxon>Pseudoalteromonadaceae</taxon>
        <taxon>Psychrosphaera</taxon>
    </lineage>
</organism>
<dbReference type="GO" id="GO:0015341">
    <property type="term" value="F:zinc efflux antiporter activity"/>
    <property type="evidence" value="ECO:0007669"/>
    <property type="project" value="TreeGrafter"/>
</dbReference>
<dbReference type="SUPFAM" id="SSF161111">
    <property type="entry name" value="Cation efflux protein transmembrane domain-like"/>
    <property type="match status" value="1"/>
</dbReference>
<dbReference type="Proteomes" id="UP000239007">
    <property type="component" value="Unassembled WGS sequence"/>
</dbReference>
<evidence type="ECO:0000259" key="16">
    <source>
        <dbReference type="Pfam" id="PF01545"/>
    </source>
</evidence>
<dbReference type="InterPro" id="IPR036837">
    <property type="entry name" value="Cation_efflux_CTD_sf"/>
</dbReference>
<protein>
    <recommendedName>
        <fullName evidence="14">Cation-efflux pump FieF</fullName>
    </recommendedName>
</protein>
<feature type="domain" description="Cation efflux protein cytoplasmic" evidence="17">
    <location>
        <begin position="215"/>
        <end position="291"/>
    </location>
</feature>
<proteinExistence type="inferred from homology"/>
<feature type="transmembrane region" description="Helical" evidence="15">
    <location>
        <begin position="119"/>
        <end position="142"/>
    </location>
</feature>
<evidence type="ECO:0000256" key="9">
    <source>
        <dbReference type="ARBA" id="ARBA00023136"/>
    </source>
</evidence>
<dbReference type="RefSeq" id="WP_105051842.1">
    <property type="nucleotide sequence ID" value="NZ_BMYG01000003.1"/>
</dbReference>
<keyword evidence="5" id="KW-0410">Iron transport</keyword>
<evidence type="ECO:0000256" key="7">
    <source>
        <dbReference type="ARBA" id="ARBA00022906"/>
    </source>
</evidence>
<dbReference type="Gene3D" id="3.30.70.1350">
    <property type="entry name" value="Cation efflux protein, cytoplasmic domain"/>
    <property type="match status" value="1"/>
</dbReference>
<dbReference type="InterPro" id="IPR002524">
    <property type="entry name" value="Cation_efflux"/>
</dbReference>
<evidence type="ECO:0000256" key="4">
    <source>
        <dbReference type="ARBA" id="ARBA00022475"/>
    </source>
</evidence>
<evidence type="ECO:0000313" key="19">
    <source>
        <dbReference type="Proteomes" id="UP000239007"/>
    </source>
</evidence>
<dbReference type="InterPro" id="IPR050291">
    <property type="entry name" value="CDF_Transporter"/>
</dbReference>
<dbReference type="Gene3D" id="1.20.1510.10">
    <property type="entry name" value="Cation efflux protein transmembrane domain"/>
    <property type="match status" value="1"/>
</dbReference>
<dbReference type="InterPro" id="IPR027470">
    <property type="entry name" value="Cation_efflux_CTD"/>
</dbReference>
<dbReference type="InterPro" id="IPR058533">
    <property type="entry name" value="Cation_efflux_TM"/>
</dbReference>
<comment type="catalytic activity">
    <reaction evidence="12">
        <text>Cd(2+)(in) + H(+)(out) = Cd(2+)(out) + H(+)(in)</text>
        <dbReference type="Rhea" id="RHEA:28739"/>
        <dbReference type="ChEBI" id="CHEBI:15378"/>
        <dbReference type="ChEBI" id="CHEBI:48775"/>
    </reaction>
</comment>
<feature type="domain" description="Cation efflux protein transmembrane" evidence="16">
    <location>
        <begin position="20"/>
        <end position="211"/>
    </location>
</feature>
<evidence type="ECO:0000256" key="14">
    <source>
        <dbReference type="ARBA" id="ARBA00072262"/>
    </source>
</evidence>
<accession>A0A2S7UUE3</accession>
<comment type="subcellular location">
    <subcellularLocation>
        <location evidence="1">Cell membrane</location>
        <topology evidence="1">Multi-pass membrane protein</topology>
    </subcellularLocation>
</comment>
<dbReference type="OrthoDB" id="9806522at2"/>
<feature type="transmembrane region" description="Helical" evidence="15">
    <location>
        <begin position="43"/>
        <end position="65"/>
    </location>
</feature>